<evidence type="ECO:0000313" key="2">
    <source>
        <dbReference type="Proteomes" id="UP000646738"/>
    </source>
</evidence>
<sequence>MHRYKIWNAAAPTTAAIAKVATGTSIKTMLQLATPSTRQIQLISWGYSFDAGPSSAGLVELIQTDVAATVTAHVVSGVQPLDPNAPASLLTLGTTGTGYTATAEGTTTASRSLDTVLVAPSSSSAPSVCYSYQWMPDERPIIAVSKFLRVRATMGSSVNMLCWICWDE</sequence>
<dbReference type="EMBL" id="BNEA01000001">
    <property type="protein sequence ID" value="GHI50439.1"/>
    <property type="molecule type" value="Genomic_DNA"/>
</dbReference>
<accession>A0ABQ3R3K7</accession>
<organism evidence="1 2">
    <name type="scientific">Streptomyces rubradiris</name>
    <name type="common">Streptomyces achromogenes subsp. rubradiris</name>
    <dbReference type="NCBI Taxonomy" id="285531"/>
    <lineage>
        <taxon>Bacteria</taxon>
        <taxon>Bacillati</taxon>
        <taxon>Actinomycetota</taxon>
        <taxon>Actinomycetes</taxon>
        <taxon>Kitasatosporales</taxon>
        <taxon>Streptomycetaceae</taxon>
        <taxon>Streptomyces</taxon>
    </lineage>
</organism>
<name>A0ABQ3R3K7_STRRR</name>
<comment type="caution">
    <text evidence="1">The sequence shown here is derived from an EMBL/GenBank/DDBJ whole genome shotgun (WGS) entry which is preliminary data.</text>
</comment>
<dbReference type="RefSeq" id="WP_189999724.1">
    <property type="nucleotide sequence ID" value="NZ_BNCB01000032.1"/>
</dbReference>
<reference evidence="2" key="1">
    <citation type="submission" date="2023-07" db="EMBL/GenBank/DDBJ databases">
        <title>Whole genome shotgun sequence of Streptomyces achromogenes subsp. rubradiris NBRC 14000.</title>
        <authorList>
            <person name="Komaki H."/>
            <person name="Tamura T."/>
        </authorList>
    </citation>
    <scope>NUCLEOTIDE SEQUENCE [LARGE SCALE GENOMIC DNA]</scope>
    <source>
        <strain evidence="2">NBRC 14000</strain>
    </source>
</reference>
<gene>
    <name evidence="1" type="ORF">Srubr_02850</name>
</gene>
<dbReference type="Proteomes" id="UP000646738">
    <property type="component" value="Unassembled WGS sequence"/>
</dbReference>
<evidence type="ECO:0000313" key="1">
    <source>
        <dbReference type="EMBL" id="GHI50439.1"/>
    </source>
</evidence>
<proteinExistence type="predicted"/>
<keyword evidence="2" id="KW-1185">Reference proteome</keyword>
<protein>
    <submittedName>
        <fullName evidence="1">Uncharacterized protein</fullName>
    </submittedName>
</protein>